<keyword evidence="1 9" id="KW-0004">4Fe-4S</keyword>
<keyword evidence="12" id="KW-1185">Reference proteome</keyword>
<dbReference type="GO" id="GO:0052693">
    <property type="term" value="F:epoxyqueuosine reductase activity"/>
    <property type="evidence" value="ECO:0007669"/>
    <property type="project" value="UniProtKB-UniRule"/>
</dbReference>
<accession>A0A326S4T4</accession>
<evidence type="ECO:0000256" key="5">
    <source>
        <dbReference type="ARBA" id="ARBA00022785"/>
    </source>
</evidence>
<dbReference type="PROSITE" id="PS00198">
    <property type="entry name" value="4FE4S_FER_1"/>
    <property type="match status" value="1"/>
</dbReference>
<evidence type="ECO:0000256" key="3">
    <source>
        <dbReference type="ARBA" id="ARBA00022694"/>
    </source>
</evidence>
<keyword evidence="4 9" id="KW-0479">Metal-binding</keyword>
<dbReference type="PANTHER" id="PTHR30002">
    <property type="entry name" value="EPOXYQUEUOSINE REDUCTASE"/>
    <property type="match status" value="1"/>
</dbReference>
<keyword evidence="9" id="KW-0170">Cobalt</keyword>
<dbReference type="EC" id="1.17.99.6" evidence="9"/>
<feature type="binding site" evidence="9">
    <location>
        <position position="133"/>
    </location>
    <ligand>
        <name>cob(II)alamin</name>
        <dbReference type="ChEBI" id="CHEBI:16304"/>
    </ligand>
</feature>
<feature type="binding site" evidence="9">
    <location>
        <begin position="241"/>
        <end position="242"/>
    </location>
    <ligand>
        <name>cob(II)alamin</name>
        <dbReference type="ChEBI" id="CHEBI:16304"/>
    </ligand>
</feature>
<organism evidence="11 12">
    <name type="scientific">Algoriphagus aquaeductus</name>
    <dbReference type="NCBI Taxonomy" id="475299"/>
    <lineage>
        <taxon>Bacteria</taxon>
        <taxon>Pseudomonadati</taxon>
        <taxon>Bacteroidota</taxon>
        <taxon>Cytophagia</taxon>
        <taxon>Cytophagales</taxon>
        <taxon>Cyclobacteriaceae</taxon>
        <taxon>Algoriphagus</taxon>
    </lineage>
</organism>
<dbReference type="InterPro" id="IPR017896">
    <property type="entry name" value="4Fe4S_Fe-S-bd"/>
</dbReference>
<dbReference type="Proteomes" id="UP000248917">
    <property type="component" value="Unassembled WGS sequence"/>
</dbReference>
<feature type="binding site" evidence="9">
    <location>
        <position position="248"/>
    </location>
    <ligand>
        <name>[4Fe-4S] cluster</name>
        <dbReference type="ChEBI" id="CHEBI:49883"/>
        <label>1</label>
    </ligand>
</feature>
<dbReference type="InterPro" id="IPR013542">
    <property type="entry name" value="QueG_DUF1730"/>
</dbReference>
<feature type="binding site" evidence="9">
    <location>
        <position position="198"/>
    </location>
    <ligand>
        <name>[4Fe-4S] cluster</name>
        <dbReference type="ChEBI" id="CHEBI:49883"/>
        <label>2</label>
    </ligand>
</feature>
<feature type="binding site" evidence="9">
    <location>
        <position position="214"/>
    </location>
    <ligand>
        <name>[4Fe-4S] cluster</name>
        <dbReference type="ChEBI" id="CHEBI:49883"/>
        <label>2</label>
    </ligand>
</feature>
<dbReference type="FunFam" id="3.30.70.20:FF:000037">
    <property type="entry name" value="Epoxyqueuosine reductase"/>
    <property type="match status" value="1"/>
</dbReference>
<evidence type="ECO:0000256" key="7">
    <source>
        <dbReference type="ARBA" id="ARBA00023004"/>
    </source>
</evidence>
<feature type="active site" description="Proton donor" evidence="9">
    <location>
        <position position="133"/>
    </location>
</feature>
<comment type="similarity">
    <text evidence="9">Belongs to the QueG family.</text>
</comment>
<dbReference type="Gene3D" id="3.30.70.20">
    <property type="match status" value="1"/>
</dbReference>
<feature type="binding site" evidence="9">
    <location>
        <position position="154"/>
    </location>
    <ligand>
        <name>cob(II)alamin</name>
        <dbReference type="ChEBI" id="CHEBI:16304"/>
    </ligand>
</feature>
<dbReference type="PANTHER" id="PTHR30002:SF4">
    <property type="entry name" value="EPOXYQUEUOSINE REDUCTASE"/>
    <property type="match status" value="1"/>
</dbReference>
<dbReference type="AlphaFoldDB" id="A0A326S4T4"/>
<keyword evidence="3 9" id="KW-0819">tRNA processing</keyword>
<evidence type="ECO:0000256" key="9">
    <source>
        <dbReference type="HAMAP-Rule" id="MF_00916"/>
    </source>
</evidence>
<evidence type="ECO:0000256" key="6">
    <source>
        <dbReference type="ARBA" id="ARBA00023002"/>
    </source>
</evidence>
<proteinExistence type="inferred from homology"/>
<feature type="binding site" evidence="9">
    <location>
        <position position="188"/>
    </location>
    <ligand>
        <name>[4Fe-4S] cluster</name>
        <dbReference type="ChEBI" id="CHEBI:49883"/>
        <label>1</label>
    </ligand>
</feature>
<feature type="binding site" evidence="9">
    <location>
        <position position="216"/>
    </location>
    <ligand>
        <name>cob(II)alamin</name>
        <dbReference type="ChEBI" id="CHEBI:16304"/>
    </ligand>
</feature>
<feature type="domain" description="4Fe-4S ferredoxin-type" evidence="10">
    <location>
        <begin position="179"/>
        <end position="208"/>
    </location>
</feature>
<reference evidence="11 12" key="1">
    <citation type="submission" date="2018-06" db="EMBL/GenBank/DDBJ databases">
        <title>Genomic Encyclopedia of Archaeal and Bacterial Type Strains, Phase II (KMG-II): from individual species to whole genera.</title>
        <authorList>
            <person name="Goeker M."/>
        </authorList>
    </citation>
    <scope>NUCLEOTIDE SEQUENCE [LARGE SCALE GENOMIC DNA]</scope>
    <source>
        <strain evidence="11 12">T4</strain>
    </source>
</reference>
<gene>
    <name evidence="9" type="primary">queG</name>
    <name evidence="11" type="ORF">CLV31_102303</name>
</gene>
<dbReference type="GO" id="GO:0031419">
    <property type="term" value="F:cobalamin binding"/>
    <property type="evidence" value="ECO:0007669"/>
    <property type="project" value="UniProtKB-KW"/>
</dbReference>
<evidence type="ECO:0000256" key="8">
    <source>
        <dbReference type="ARBA" id="ARBA00023014"/>
    </source>
</evidence>
<comment type="subunit">
    <text evidence="9">Monomer.</text>
</comment>
<keyword evidence="6 9" id="KW-0560">Oxidoreductase</keyword>
<comment type="subcellular location">
    <subcellularLocation>
        <location evidence="9">Cytoplasm</location>
    </subcellularLocation>
</comment>
<dbReference type="GO" id="GO:0005737">
    <property type="term" value="C:cytoplasm"/>
    <property type="evidence" value="ECO:0007669"/>
    <property type="project" value="UniProtKB-SubCell"/>
</dbReference>
<feature type="binding site" evidence="9">
    <location>
        <position position="223"/>
    </location>
    <ligand>
        <name>tRNA</name>
        <dbReference type="ChEBI" id="CHEBI:17843"/>
    </ligand>
</feature>
<evidence type="ECO:0000256" key="4">
    <source>
        <dbReference type="ARBA" id="ARBA00022723"/>
    </source>
</evidence>
<comment type="caution">
    <text evidence="11">The sequence shown here is derived from an EMBL/GenBank/DDBJ whole genome shotgun (WGS) entry which is preliminary data.</text>
</comment>
<feature type="binding site" evidence="9">
    <location>
        <position position="157"/>
    </location>
    <ligand>
        <name>cob(II)alamin</name>
        <dbReference type="ChEBI" id="CHEBI:16304"/>
    </ligand>
</feature>
<feature type="binding site" evidence="9">
    <location>
        <position position="241"/>
    </location>
    <ligand>
        <name>[4Fe-4S] cluster</name>
        <dbReference type="ChEBI" id="CHEBI:49883"/>
        <label>2</label>
    </ligand>
</feature>
<evidence type="ECO:0000313" key="11">
    <source>
        <dbReference type="EMBL" id="PZV86403.1"/>
    </source>
</evidence>
<evidence type="ECO:0000259" key="10">
    <source>
        <dbReference type="PROSITE" id="PS51379"/>
    </source>
</evidence>
<feature type="binding site" evidence="9">
    <location>
        <position position="191"/>
    </location>
    <ligand>
        <name>[4Fe-4S] cluster</name>
        <dbReference type="ChEBI" id="CHEBI:49883"/>
        <label>1</label>
    </ligand>
</feature>
<dbReference type="HAMAP" id="MF_00916">
    <property type="entry name" value="QueG"/>
    <property type="match status" value="1"/>
</dbReference>
<dbReference type="SUPFAM" id="SSF54862">
    <property type="entry name" value="4Fe-4S ferredoxins"/>
    <property type="match status" value="1"/>
</dbReference>
<dbReference type="EMBL" id="QKTX01000002">
    <property type="protein sequence ID" value="PZV86403.1"/>
    <property type="molecule type" value="Genomic_DNA"/>
</dbReference>
<evidence type="ECO:0000313" key="12">
    <source>
        <dbReference type="Proteomes" id="UP000248917"/>
    </source>
</evidence>
<dbReference type="Pfam" id="PF08331">
    <property type="entry name" value="QueG_DUF1730"/>
    <property type="match status" value="1"/>
</dbReference>
<dbReference type="NCBIfam" id="TIGR00276">
    <property type="entry name" value="tRNA epoxyqueuosine(34) reductase QueG"/>
    <property type="match status" value="1"/>
</dbReference>
<comment type="catalytic activity">
    <reaction evidence="9">
        <text>epoxyqueuosine(34) in tRNA + AH2 = queuosine(34) in tRNA + A + H2O</text>
        <dbReference type="Rhea" id="RHEA:32159"/>
        <dbReference type="Rhea" id="RHEA-COMP:18571"/>
        <dbReference type="Rhea" id="RHEA-COMP:18582"/>
        <dbReference type="ChEBI" id="CHEBI:13193"/>
        <dbReference type="ChEBI" id="CHEBI:15377"/>
        <dbReference type="ChEBI" id="CHEBI:17499"/>
        <dbReference type="ChEBI" id="CHEBI:194431"/>
        <dbReference type="ChEBI" id="CHEBI:194443"/>
        <dbReference type="EC" id="1.17.99.6"/>
    </reaction>
</comment>
<keyword evidence="5 9" id="KW-0671">Queuosine biosynthesis</keyword>
<comment type="cofactor">
    <cofactor evidence="9">
        <name>cob(II)alamin</name>
        <dbReference type="ChEBI" id="CHEBI:16304"/>
    </cofactor>
</comment>
<evidence type="ECO:0000256" key="1">
    <source>
        <dbReference type="ARBA" id="ARBA00022485"/>
    </source>
</evidence>
<dbReference type="UniPathway" id="UPA00392"/>
<dbReference type="InterPro" id="IPR017900">
    <property type="entry name" value="4Fe4S_Fe_S_CS"/>
</dbReference>
<keyword evidence="2 9" id="KW-0963">Cytoplasm</keyword>
<feature type="binding site" evidence="9">
    <location>
        <position position="194"/>
    </location>
    <ligand>
        <name>[4Fe-4S] cluster</name>
        <dbReference type="ChEBI" id="CHEBI:49883"/>
        <label>1</label>
    </ligand>
</feature>
<dbReference type="InterPro" id="IPR004453">
    <property type="entry name" value="QueG"/>
</dbReference>
<feature type="binding site" evidence="9">
    <location>
        <position position="60"/>
    </location>
    <ligand>
        <name>cob(II)alamin</name>
        <dbReference type="ChEBI" id="CHEBI:16304"/>
    </ligand>
</feature>
<comment type="function">
    <text evidence="9">Catalyzes the conversion of epoxyqueuosine (oQ) to queuosine (Q), which is a hypermodified base found in the wobble positions of tRNA(Asp), tRNA(Asn), tRNA(His) and tRNA(Tyr).</text>
</comment>
<comment type="pathway">
    <text evidence="9">tRNA modification; tRNA-queuosine biosynthesis.</text>
</comment>
<keyword evidence="7 9" id="KW-0408">Iron</keyword>
<dbReference type="Pfam" id="PF13484">
    <property type="entry name" value="Fer4_16"/>
    <property type="match status" value="1"/>
</dbReference>
<dbReference type="GO" id="GO:0008616">
    <property type="term" value="P:tRNA queuosine(34) biosynthetic process"/>
    <property type="evidence" value="ECO:0007669"/>
    <property type="project" value="UniProtKB-UniRule"/>
</dbReference>
<dbReference type="GO" id="GO:0051539">
    <property type="term" value="F:4 iron, 4 sulfur cluster binding"/>
    <property type="evidence" value="ECO:0007669"/>
    <property type="project" value="UniProtKB-KW"/>
</dbReference>
<protein>
    <recommendedName>
        <fullName evidence="9">Epoxyqueuosine reductase</fullName>
        <ecNumber evidence="9">1.17.99.6</ecNumber>
    </recommendedName>
    <alternativeName>
        <fullName evidence="9">Queuosine biosynthesis protein QueG</fullName>
    </alternativeName>
</protein>
<comment type="caution">
    <text evidence="9">Lacks conserved residue(s) required for the propagation of feature annotation.</text>
</comment>
<comment type="cofactor">
    <cofactor evidence="9">
        <name>[4Fe-4S] cluster</name>
        <dbReference type="ChEBI" id="CHEBI:49883"/>
    </cofactor>
    <text evidence="9">Binds 2 [4Fe-4S] clusters per monomer.</text>
</comment>
<evidence type="ECO:0000256" key="2">
    <source>
        <dbReference type="ARBA" id="ARBA00022490"/>
    </source>
</evidence>
<dbReference type="PROSITE" id="PS51379">
    <property type="entry name" value="4FE4S_FER_2"/>
    <property type="match status" value="1"/>
</dbReference>
<name>A0A326S4T4_9BACT</name>
<feature type="binding site" evidence="9">
    <location>
        <position position="168"/>
    </location>
    <ligand>
        <name>cob(II)alamin</name>
        <dbReference type="ChEBI" id="CHEBI:16304"/>
    </ligand>
</feature>
<keyword evidence="9" id="KW-0846">Cobalamin</keyword>
<feature type="binding site" evidence="9">
    <location>
        <position position="244"/>
    </location>
    <ligand>
        <name>[4Fe-4S] cluster</name>
        <dbReference type="ChEBI" id="CHEBI:49883"/>
        <label>2</label>
    </ligand>
</feature>
<dbReference type="GO" id="GO:0046872">
    <property type="term" value="F:metal ion binding"/>
    <property type="evidence" value="ECO:0007669"/>
    <property type="project" value="UniProtKB-KW"/>
</dbReference>
<dbReference type="RefSeq" id="WP_111391537.1">
    <property type="nucleotide sequence ID" value="NZ_QKTX01000002.1"/>
</dbReference>
<keyword evidence="8 9" id="KW-0411">Iron-sulfur</keyword>
<sequence>MSPAEKHAKILKSTAKRLGFDFCGIAKAEFLESEAPRLEEWLNRNYQGKMAYLANHFDKRLDPTKLVEGAKTVVSLIYNYYPEKQLSHQPEDLKLAKYAYGQDYHDVIRAKLTEFLEVIREEIGEINGRSFVDSAPVMERQWAQRAGLGWIGKNSLLLNRQMGSFFFLAELIIDLEATPDTALAKDYCGTCTACMDACPTDAIVQPEVIDASKCISYLTIELKEAIPNEFAGKMENWVFGCDICQDVCPWNRFSRTHQEPAFQPNPELSQFTNLEWIEMTEETFKRVFAKSAVKRTKFSGIKRNVDFLKNGLA</sequence>
<dbReference type="OrthoDB" id="9784571at2"/>